<keyword evidence="4" id="KW-0804">Transcription</keyword>
<evidence type="ECO:0000256" key="4">
    <source>
        <dbReference type="ARBA" id="ARBA00023163"/>
    </source>
</evidence>
<evidence type="ECO:0000256" key="7">
    <source>
        <dbReference type="SAM" id="MobiDB-lite"/>
    </source>
</evidence>
<dbReference type="Gene3D" id="1.10.20.10">
    <property type="entry name" value="Histone, subunit A"/>
    <property type="match status" value="1"/>
</dbReference>
<evidence type="ECO:0000256" key="1">
    <source>
        <dbReference type="ARBA" id="ARBA00004123"/>
    </source>
</evidence>
<accession>A0A3N4IN71</accession>
<dbReference type="InterPro" id="IPR045127">
    <property type="entry name" value="TAF11-like"/>
</dbReference>
<evidence type="ECO:0000313" key="9">
    <source>
        <dbReference type="EMBL" id="RPA87339.1"/>
    </source>
</evidence>
<dbReference type="Proteomes" id="UP000275078">
    <property type="component" value="Unassembled WGS sequence"/>
</dbReference>
<comment type="subcellular location">
    <subcellularLocation>
        <location evidence="1">Nucleus</location>
    </subcellularLocation>
</comment>
<evidence type="ECO:0000256" key="2">
    <source>
        <dbReference type="ARBA" id="ARBA00009788"/>
    </source>
</evidence>
<dbReference type="AlphaFoldDB" id="A0A3N4IN71"/>
<dbReference type="GO" id="GO:0051123">
    <property type="term" value="P:RNA polymerase II preinitiation complex assembly"/>
    <property type="evidence" value="ECO:0007669"/>
    <property type="project" value="InterPro"/>
</dbReference>
<proteinExistence type="inferred from homology"/>
<evidence type="ECO:0000256" key="6">
    <source>
        <dbReference type="ARBA" id="ARBA00072882"/>
    </source>
</evidence>
<feature type="region of interest" description="Disordered" evidence="7">
    <location>
        <begin position="123"/>
        <end position="145"/>
    </location>
</feature>
<dbReference type="PANTHER" id="PTHR13218">
    <property type="entry name" value="TRANSCRIPTION INITIATION FACTOR TFIID SUBUNIT 11-RELATED"/>
    <property type="match status" value="1"/>
</dbReference>
<dbReference type="FunFam" id="1.10.20.10:FF:000061">
    <property type="entry name" value="TFIID subunit"/>
    <property type="match status" value="1"/>
</dbReference>
<dbReference type="CDD" id="cd08048">
    <property type="entry name" value="HFD_TAF11"/>
    <property type="match status" value="1"/>
</dbReference>
<dbReference type="InterPro" id="IPR009072">
    <property type="entry name" value="Histone-fold"/>
</dbReference>
<dbReference type="STRING" id="1160509.A0A3N4IN71"/>
<keyword evidence="5" id="KW-0539">Nucleus</keyword>
<dbReference type="EMBL" id="ML119647">
    <property type="protein sequence ID" value="RPA87339.1"/>
    <property type="molecule type" value="Genomic_DNA"/>
</dbReference>
<dbReference type="Pfam" id="PF04719">
    <property type="entry name" value="TAFII28"/>
    <property type="match status" value="1"/>
</dbReference>
<evidence type="ECO:0000256" key="3">
    <source>
        <dbReference type="ARBA" id="ARBA00023015"/>
    </source>
</evidence>
<evidence type="ECO:0000256" key="5">
    <source>
        <dbReference type="ARBA" id="ARBA00023242"/>
    </source>
</evidence>
<dbReference type="GO" id="GO:0016251">
    <property type="term" value="F:RNA polymerase II general transcription initiation factor activity"/>
    <property type="evidence" value="ECO:0007669"/>
    <property type="project" value="TreeGrafter"/>
</dbReference>
<name>A0A3N4IN71_ASCIM</name>
<protein>
    <recommendedName>
        <fullName evidence="6">Transcription initiation factor TFIID subunit 11</fullName>
    </recommendedName>
</protein>
<evidence type="ECO:0000259" key="8">
    <source>
        <dbReference type="Pfam" id="PF04719"/>
    </source>
</evidence>
<dbReference type="GO" id="GO:0005669">
    <property type="term" value="C:transcription factor TFIID complex"/>
    <property type="evidence" value="ECO:0007669"/>
    <property type="project" value="InterPro"/>
</dbReference>
<reference evidence="9 10" key="1">
    <citation type="journal article" date="2018" name="Nat. Ecol. Evol.">
        <title>Pezizomycetes genomes reveal the molecular basis of ectomycorrhizal truffle lifestyle.</title>
        <authorList>
            <person name="Murat C."/>
            <person name="Payen T."/>
            <person name="Noel B."/>
            <person name="Kuo A."/>
            <person name="Morin E."/>
            <person name="Chen J."/>
            <person name="Kohler A."/>
            <person name="Krizsan K."/>
            <person name="Balestrini R."/>
            <person name="Da Silva C."/>
            <person name="Montanini B."/>
            <person name="Hainaut M."/>
            <person name="Levati E."/>
            <person name="Barry K.W."/>
            <person name="Belfiori B."/>
            <person name="Cichocki N."/>
            <person name="Clum A."/>
            <person name="Dockter R.B."/>
            <person name="Fauchery L."/>
            <person name="Guy J."/>
            <person name="Iotti M."/>
            <person name="Le Tacon F."/>
            <person name="Lindquist E.A."/>
            <person name="Lipzen A."/>
            <person name="Malagnac F."/>
            <person name="Mello A."/>
            <person name="Molinier V."/>
            <person name="Miyauchi S."/>
            <person name="Poulain J."/>
            <person name="Riccioni C."/>
            <person name="Rubini A."/>
            <person name="Sitrit Y."/>
            <person name="Splivallo R."/>
            <person name="Traeger S."/>
            <person name="Wang M."/>
            <person name="Zifcakova L."/>
            <person name="Wipf D."/>
            <person name="Zambonelli A."/>
            <person name="Paolocci F."/>
            <person name="Nowrousian M."/>
            <person name="Ottonello S."/>
            <person name="Baldrian P."/>
            <person name="Spatafora J.W."/>
            <person name="Henrissat B."/>
            <person name="Nagy L.G."/>
            <person name="Aury J.M."/>
            <person name="Wincker P."/>
            <person name="Grigoriev I.V."/>
            <person name="Bonfante P."/>
            <person name="Martin F.M."/>
        </authorList>
    </citation>
    <scope>NUCLEOTIDE SEQUENCE [LARGE SCALE GENOMIC DNA]</scope>
    <source>
        <strain evidence="9 10">RN42</strain>
    </source>
</reference>
<dbReference type="GO" id="GO:0046982">
    <property type="term" value="F:protein heterodimerization activity"/>
    <property type="evidence" value="ECO:0007669"/>
    <property type="project" value="InterPro"/>
</dbReference>
<dbReference type="OrthoDB" id="28335at2759"/>
<dbReference type="InterPro" id="IPR006809">
    <property type="entry name" value="TAFII28_dom"/>
</dbReference>
<keyword evidence="10" id="KW-1185">Reference proteome</keyword>
<dbReference type="SUPFAM" id="SSF47113">
    <property type="entry name" value="Histone-fold"/>
    <property type="match status" value="1"/>
</dbReference>
<comment type="similarity">
    <text evidence="2">Belongs to the TAF11 family.</text>
</comment>
<evidence type="ECO:0000313" key="10">
    <source>
        <dbReference type="Proteomes" id="UP000275078"/>
    </source>
</evidence>
<gene>
    <name evidence="9" type="ORF">BJ508DRAFT_203167</name>
</gene>
<keyword evidence="3" id="KW-0805">Transcription regulation</keyword>
<sequence>MGVDDGAGDAEEKEAFRMLVDQFTPEQMHRYEAFRRGNLQKGSVKKLANQVLNQSITQSVATVIAGFTKIYIGEIVESALDIQEEWNQTGPLTPDHLREAVKRYRVESQGAVGSHVNGGGGMIGGDTGGPGPGASFGGGLGRMFR</sequence>
<organism evidence="9 10">
    <name type="scientific">Ascobolus immersus RN42</name>
    <dbReference type="NCBI Taxonomy" id="1160509"/>
    <lineage>
        <taxon>Eukaryota</taxon>
        <taxon>Fungi</taxon>
        <taxon>Dikarya</taxon>
        <taxon>Ascomycota</taxon>
        <taxon>Pezizomycotina</taxon>
        <taxon>Pezizomycetes</taxon>
        <taxon>Pezizales</taxon>
        <taxon>Ascobolaceae</taxon>
        <taxon>Ascobolus</taxon>
    </lineage>
</organism>
<feature type="domain" description="TAFII28-like protein" evidence="8">
    <location>
        <begin position="18"/>
        <end position="103"/>
    </location>
</feature>
<dbReference type="PANTHER" id="PTHR13218:SF8">
    <property type="entry name" value="TRANSCRIPTION INITIATION FACTOR TFIID SUBUNIT 11"/>
    <property type="match status" value="1"/>
</dbReference>